<evidence type="ECO:0000313" key="3">
    <source>
        <dbReference type="Proteomes" id="UP000198942"/>
    </source>
</evidence>
<feature type="transmembrane region" description="Helical" evidence="1">
    <location>
        <begin position="6"/>
        <end position="26"/>
    </location>
</feature>
<name>A0A1H8A586_9SPHI</name>
<keyword evidence="1" id="KW-1133">Transmembrane helix</keyword>
<accession>A0A1H8A586</accession>
<proteinExistence type="predicted"/>
<dbReference type="Proteomes" id="UP000198942">
    <property type="component" value="Unassembled WGS sequence"/>
</dbReference>
<dbReference type="RefSeq" id="WP_091206738.1">
    <property type="nucleotide sequence ID" value="NZ_FOCL01000001.1"/>
</dbReference>
<evidence type="ECO:0008006" key="4">
    <source>
        <dbReference type="Google" id="ProtNLM"/>
    </source>
</evidence>
<keyword evidence="3" id="KW-1185">Reference proteome</keyword>
<dbReference type="InterPro" id="IPR008620">
    <property type="entry name" value="FixH"/>
</dbReference>
<keyword evidence="1" id="KW-0812">Transmembrane</keyword>
<protein>
    <recommendedName>
        <fullName evidence="4">FixH protein</fullName>
    </recommendedName>
</protein>
<evidence type="ECO:0000313" key="2">
    <source>
        <dbReference type="EMBL" id="SEM64998.1"/>
    </source>
</evidence>
<sequence length="140" mass="16178">MNWGKGIIAGMAAFMLFILSMCIYMFNAPVDDYDHQYYEKGLSFNKDHDREEQVNKDHAEPVMLQSDDRLMITFSEPITGKVSFMRPSDKALDRSFKLNSGSSKSAELDLQGVAKGLWQLTFEWESGKKSYLYHKEVYIK</sequence>
<dbReference type="STRING" id="551995.SAMN05192574_101331"/>
<evidence type="ECO:0000256" key="1">
    <source>
        <dbReference type="SAM" id="Phobius"/>
    </source>
</evidence>
<dbReference type="Pfam" id="PF05751">
    <property type="entry name" value="FixH"/>
    <property type="match status" value="1"/>
</dbReference>
<organism evidence="2 3">
    <name type="scientific">Mucilaginibacter gossypiicola</name>
    <dbReference type="NCBI Taxonomy" id="551995"/>
    <lineage>
        <taxon>Bacteria</taxon>
        <taxon>Pseudomonadati</taxon>
        <taxon>Bacteroidota</taxon>
        <taxon>Sphingobacteriia</taxon>
        <taxon>Sphingobacteriales</taxon>
        <taxon>Sphingobacteriaceae</taxon>
        <taxon>Mucilaginibacter</taxon>
    </lineage>
</organism>
<reference evidence="3" key="1">
    <citation type="submission" date="2016-10" db="EMBL/GenBank/DDBJ databases">
        <authorList>
            <person name="Varghese N."/>
            <person name="Submissions S."/>
        </authorList>
    </citation>
    <scope>NUCLEOTIDE SEQUENCE [LARGE SCALE GENOMIC DNA]</scope>
    <source>
        <strain evidence="3">Gh-48</strain>
    </source>
</reference>
<keyword evidence="1" id="KW-0472">Membrane</keyword>
<gene>
    <name evidence="2" type="ORF">SAMN05192574_101331</name>
</gene>
<dbReference type="AlphaFoldDB" id="A0A1H8A586"/>
<dbReference type="OrthoDB" id="1493774at2"/>
<dbReference type="EMBL" id="FOCL01000001">
    <property type="protein sequence ID" value="SEM64998.1"/>
    <property type="molecule type" value="Genomic_DNA"/>
</dbReference>